<evidence type="ECO:0000313" key="2">
    <source>
        <dbReference type="EMBL" id="MFA3842532.1"/>
    </source>
</evidence>
<evidence type="ECO:0000256" key="1">
    <source>
        <dbReference type="SAM" id="MobiDB-lite"/>
    </source>
</evidence>
<feature type="compositionally biased region" description="Polar residues" evidence="1">
    <location>
        <begin position="100"/>
        <end position="118"/>
    </location>
</feature>
<dbReference type="Proteomes" id="UP001571476">
    <property type="component" value="Unassembled WGS sequence"/>
</dbReference>
<accession>A0ABV4SVS3</accession>
<feature type="region of interest" description="Disordered" evidence="1">
    <location>
        <begin position="69"/>
        <end position="124"/>
    </location>
</feature>
<organism evidence="2 3">
    <name type="scientific">Streptomyces aureus</name>
    <dbReference type="NCBI Taxonomy" id="193461"/>
    <lineage>
        <taxon>Bacteria</taxon>
        <taxon>Bacillati</taxon>
        <taxon>Actinomycetota</taxon>
        <taxon>Actinomycetes</taxon>
        <taxon>Kitasatosporales</taxon>
        <taxon>Streptomycetaceae</taxon>
        <taxon>Streptomyces</taxon>
    </lineage>
</organism>
<reference evidence="2 3" key="1">
    <citation type="submission" date="2024-08" db="EMBL/GenBank/DDBJ databases">
        <title>Genome sequence of Streptomyces aureus CACIA-1.46HGO.</title>
        <authorList>
            <person name="Evangelista-Martinez Z."/>
        </authorList>
    </citation>
    <scope>NUCLEOTIDE SEQUENCE [LARGE SCALE GENOMIC DNA]</scope>
    <source>
        <strain evidence="2 3">CACIA-1.46HGO</strain>
    </source>
</reference>
<gene>
    <name evidence="2" type="ORF">ACEG43_41240</name>
</gene>
<name>A0ABV4SVS3_9ACTN</name>
<keyword evidence="3" id="KW-1185">Reference proteome</keyword>
<sequence length="124" mass="13232">MLISHSVDGDALHVTLHHNVDVNTRVAAAVEIEALVHTHRPSRVTVQVPAGEPTPATLSVLVRRDFTASRPGTRLVGDMTEPPRPHHVPRPRSVCPTCRATPSCSAPTGSSNAVTRTSMPAWPA</sequence>
<evidence type="ECO:0000313" key="3">
    <source>
        <dbReference type="Proteomes" id="UP001571476"/>
    </source>
</evidence>
<dbReference type="EMBL" id="JBGOSP010000039">
    <property type="protein sequence ID" value="MFA3842532.1"/>
    <property type="molecule type" value="Genomic_DNA"/>
</dbReference>
<protein>
    <submittedName>
        <fullName evidence="2">Uncharacterized protein</fullName>
    </submittedName>
</protein>
<proteinExistence type="predicted"/>
<comment type="caution">
    <text evidence="2">The sequence shown here is derived from an EMBL/GenBank/DDBJ whole genome shotgun (WGS) entry which is preliminary data.</text>
</comment>
<dbReference type="RefSeq" id="WP_372566477.1">
    <property type="nucleotide sequence ID" value="NZ_JBGOSP010000039.1"/>
</dbReference>